<dbReference type="Pfam" id="PF00646">
    <property type="entry name" value="F-box"/>
    <property type="match status" value="1"/>
</dbReference>
<feature type="transmembrane region" description="Helical" evidence="1">
    <location>
        <begin position="196"/>
        <end position="217"/>
    </location>
</feature>
<feature type="domain" description="F-box" evidence="2">
    <location>
        <begin position="3"/>
        <end position="52"/>
    </location>
</feature>
<keyword evidence="1" id="KW-0472">Membrane</keyword>
<accession>A0A2I2L3R3</accession>
<evidence type="ECO:0000313" key="4">
    <source>
        <dbReference type="Proteomes" id="UP000236316"/>
    </source>
</evidence>
<gene>
    <name evidence="3" type="ORF">ORPV_259</name>
</gene>
<dbReference type="KEGG" id="vg:35382027"/>
<keyword evidence="4" id="KW-1185">Reference proteome</keyword>
<sequence length="222" mass="26486">MYINNMDIIPNEIIFNIFKYLDNRIILNMAYVSKHLSTCILSYVDDRDIKYILRYAFMKDKQKISEINIDKISTHITKEFVTLYIRVFEEYQKVDSGNVLLFLDTVFSLTINPIHIYYITNKFGNYLHKEILTNYMNTSLIPGFNRELLLNPGINEVLDMYVSSFTTNKFYNICNTFKHTYTFIYDHIIRHNSVTILLFIISYTITIIIYMCMGYIYGRTKF</sequence>
<dbReference type="InterPro" id="IPR036047">
    <property type="entry name" value="F-box-like_dom_sf"/>
</dbReference>
<reference evidence="3" key="1">
    <citation type="submission" date="2017-08" db="EMBL/GenBank/DDBJ databases">
        <authorList>
            <consortium name="Urmite Genomes"/>
        </authorList>
    </citation>
    <scope>NUCLEOTIDE SEQUENCE [LARGE SCALE GENOMIC DNA]</scope>
    <source>
        <strain evidence="3">IHUMI-LCC2</strain>
    </source>
</reference>
<keyword evidence="1" id="KW-0812">Transmembrane</keyword>
<evidence type="ECO:0000313" key="3">
    <source>
        <dbReference type="EMBL" id="SNW62163.1"/>
    </source>
</evidence>
<proteinExistence type="predicted"/>
<dbReference type="RefSeq" id="YP_009448465.1">
    <property type="nucleotide sequence ID" value="NC_036594.1"/>
</dbReference>
<evidence type="ECO:0000259" key="2">
    <source>
        <dbReference type="PROSITE" id="PS50181"/>
    </source>
</evidence>
<dbReference type="SUPFAM" id="SSF81383">
    <property type="entry name" value="F-box domain"/>
    <property type="match status" value="1"/>
</dbReference>
<evidence type="ECO:0000256" key="1">
    <source>
        <dbReference type="SAM" id="Phobius"/>
    </source>
</evidence>
<dbReference type="PROSITE" id="PS50181">
    <property type="entry name" value="FBOX"/>
    <property type="match status" value="1"/>
</dbReference>
<dbReference type="EMBL" id="LT906555">
    <property type="protein sequence ID" value="SNW62163.1"/>
    <property type="molecule type" value="Genomic_DNA"/>
</dbReference>
<dbReference type="GeneID" id="35382027"/>
<organism evidence="3">
    <name type="scientific">Orpheovirus IHUMI-LCC2</name>
    <dbReference type="NCBI Taxonomy" id="2023057"/>
    <lineage>
        <taxon>Viruses</taxon>
        <taxon>Varidnaviria</taxon>
        <taxon>Bamfordvirae</taxon>
        <taxon>Nucleocytoviricota</taxon>
        <taxon>Megaviricetes</taxon>
        <taxon>Pimascovirales</taxon>
        <taxon>Ocovirineae</taxon>
        <taxon>Orpheoviridae</taxon>
        <taxon>Alphaorpheovirus</taxon>
        <taxon>Alphaorpheovirus massiliense</taxon>
    </lineage>
</organism>
<name>A0A2I2L3R3_9VIRU</name>
<protein>
    <submittedName>
        <fullName evidence="3">F-box domain-containing protein with Leucine-rich repeat</fullName>
    </submittedName>
</protein>
<dbReference type="InterPro" id="IPR001810">
    <property type="entry name" value="F-box_dom"/>
</dbReference>
<keyword evidence="1" id="KW-1133">Transmembrane helix</keyword>
<dbReference type="Proteomes" id="UP000236316">
    <property type="component" value="Segment"/>
</dbReference>